<dbReference type="Gene3D" id="3.40.50.1110">
    <property type="entry name" value="SGNH hydrolase"/>
    <property type="match status" value="1"/>
</dbReference>
<dbReference type="PANTHER" id="PTHR30383:SF19">
    <property type="entry name" value="FIBRONECTIN TYPE-III DOMAIN-CONTAINING PROTEIN"/>
    <property type="match status" value="1"/>
</dbReference>
<dbReference type="SUPFAM" id="SSF52266">
    <property type="entry name" value="SGNH hydrolase"/>
    <property type="match status" value="1"/>
</dbReference>
<dbReference type="InterPro" id="IPR001087">
    <property type="entry name" value="GDSL"/>
</dbReference>
<gene>
    <name evidence="3" type="ORF">LY89DRAFT_771242</name>
</gene>
<accession>A0A194XJN5</accession>
<dbReference type="InterPro" id="IPR051532">
    <property type="entry name" value="Ester_Hydrolysis_Enzymes"/>
</dbReference>
<dbReference type="Pfam" id="PF00657">
    <property type="entry name" value="Lipase_GDSL"/>
    <property type="match status" value="1"/>
</dbReference>
<dbReference type="AlphaFoldDB" id="A0A194XJN5"/>
<evidence type="ECO:0000313" key="4">
    <source>
        <dbReference type="Proteomes" id="UP000070700"/>
    </source>
</evidence>
<organism evidence="3 4">
    <name type="scientific">Mollisia scopiformis</name>
    <name type="common">Conifer needle endophyte fungus</name>
    <name type="synonym">Phialocephala scopiformis</name>
    <dbReference type="NCBI Taxonomy" id="149040"/>
    <lineage>
        <taxon>Eukaryota</taxon>
        <taxon>Fungi</taxon>
        <taxon>Dikarya</taxon>
        <taxon>Ascomycota</taxon>
        <taxon>Pezizomycotina</taxon>
        <taxon>Leotiomycetes</taxon>
        <taxon>Helotiales</taxon>
        <taxon>Mollisiaceae</taxon>
        <taxon>Mollisia</taxon>
    </lineage>
</organism>
<keyword evidence="4" id="KW-1185">Reference proteome</keyword>
<dbReference type="STRING" id="149040.A0A194XJN5"/>
<dbReference type="PROSITE" id="PS50853">
    <property type="entry name" value="FN3"/>
    <property type="match status" value="1"/>
</dbReference>
<protein>
    <recommendedName>
        <fullName evidence="2">Fibronectin type-III domain-containing protein</fullName>
    </recommendedName>
</protein>
<dbReference type="InParanoid" id="A0A194XJN5"/>
<dbReference type="OrthoDB" id="2119228at2759"/>
<feature type="chain" id="PRO_5008268385" description="Fibronectin type-III domain-containing protein" evidence="1">
    <location>
        <begin position="33"/>
        <end position="969"/>
    </location>
</feature>
<dbReference type="SMART" id="SM00060">
    <property type="entry name" value="FN3"/>
    <property type="match status" value="2"/>
</dbReference>
<dbReference type="SUPFAM" id="SSF49265">
    <property type="entry name" value="Fibronectin type III"/>
    <property type="match status" value="2"/>
</dbReference>
<dbReference type="Pfam" id="PF00041">
    <property type="entry name" value="fn3"/>
    <property type="match status" value="1"/>
</dbReference>
<dbReference type="InterPro" id="IPR003961">
    <property type="entry name" value="FN3_dom"/>
</dbReference>
<dbReference type="GeneID" id="28831605"/>
<dbReference type="PANTHER" id="PTHR30383">
    <property type="entry name" value="THIOESTERASE 1/PROTEASE 1/LYSOPHOSPHOLIPASE L1"/>
    <property type="match status" value="1"/>
</dbReference>
<dbReference type="KEGG" id="psco:LY89DRAFT_771242"/>
<dbReference type="InterPro" id="IPR036514">
    <property type="entry name" value="SGNH_hydro_sf"/>
</dbReference>
<feature type="signal peptide" evidence="1">
    <location>
        <begin position="1"/>
        <end position="32"/>
    </location>
</feature>
<dbReference type="RefSeq" id="XP_018074723.1">
    <property type="nucleotide sequence ID" value="XM_018221879.1"/>
</dbReference>
<name>A0A194XJN5_MOLSC</name>
<dbReference type="CDD" id="cd01833">
    <property type="entry name" value="XynB_like"/>
    <property type="match status" value="1"/>
</dbReference>
<dbReference type="Proteomes" id="UP000070700">
    <property type="component" value="Unassembled WGS sequence"/>
</dbReference>
<evidence type="ECO:0000259" key="2">
    <source>
        <dbReference type="PROSITE" id="PS50853"/>
    </source>
</evidence>
<dbReference type="InterPro" id="IPR013783">
    <property type="entry name" value="Ig-like_fold"/>
</dbReference>
<evidence type="ECO:0000256" key="1">
    <source>
        <dbReference type="SAM" id="SignalP"/>
    </source>
</evidence>
<sequence length="969" mass="103708">MSRAHGTLSRHLPSGFLFLFAVLSFFLSEANGASLRPRDTLKVMIVGDSISHGHQGDYTWRYRLWQWSQTNDLTIEFVGPYSGTIPPAAPLPPQPPALLGSTVTDTEPATDGGYATDIDSAFLSNCNHFALWGQQLAQDKGLIANQITTYQPDLLLVELGFNDMGWFISGVNGTLVSMQTFIANARSAKPDINMAIANVPQRSFISNREDLVENTLSYNGLLAQYLPQWTSAQSQLELVDFAGNYDCAPDSCPAGHDGLHPNAFGEFQIAQAFSKTMYSNFGLGSGPLTIPADIPTRPCPVPTNVKAVQSPWGVTVTYGLGFSIWNASTNRYDASWTVKGETFDFYIASDCGDTIPPSDYSSMVSAVADPTTAPGPQNISITPTAEGFDISWVPPNGSWDITQYALILLDKDTIGAYAGEYGVQGTSASLTTLEPGHHYTVAVQTWTSAEGGGFPAIARSVTVGYGMPYTPYAVEVTTMDPTTVQITWAGDQGSAGYTFTVRNATSHEVLTDDKGSTDVPCYEVAWLFPGTWNYEFCVAAYNGNLESDMSVCATAPRNSTGELSCPTYAASVTAVWPWLTDPNGASGVTPDNTTSGDPLPEGIDLPNCPDIDSYSSIDAVINDTSIDPYCVNTYLIQGMMATLSDSLNTYNDLMADGYEDLYGYYVKAVQTAAPAQWSKFTDSDDFTNLFTCLYTVADGSGYKNVTGGCGTGDDPSFEKTIALYAIPNNETAWLDVMENKYGIDSSWIYPYDYHSTACGKTACVEGALVYFYSVPNNMSLPDPADTITANLASYSALAEWLEDAAFSASNLFFDGSDSDVIDGSVMSVYSVAGAVDAMQQVEAIGKKAEDAEALEIILFFLSAVLMLLPGIGEELDAIADATIFTRLGTLLSDAGNAGLTIYDIVQDPSSAPMAIGSLLIGGMASRDDDAFTVAANARRELPDSVIADLGTDVESGMAKVAGKYKLCSI</sequence>
<dbReference type="Gene3D" id="2.60.40.10">
    <property type="entry name" value="Immunoglobulins"/>
    <property type="match status" value="2"/>
</dbReference>
<dbReference type="EMBL" id="KQ947409">
    <property type="protein sequence ID" value="KUJ20368.1"/>
    <property type="molecule type" value="Genomic_DNA"/>
</dbReference>
<dbReference type="InterPro" id="IPR036116">
    <property type="entry name" value="FN3_sf"/>
</dbReference>
<keyword evidence="1" id="KW-0732">Signal</keyword>
<dbReference type="GO" id="GO:0004622">
    <property type="term" value="F:phosphatidylcholine lysophospholipase activity"/>
    <property type="evidence" value="ECO:0007669"/>
    <property type="project" value="TreeGrafter"/>
</dbReference>
<proteinExistence type="predicted"/>
<reference evidence="3 4" key="1">
    <citation type="submission" date="2015-10" db="EMBL/GenBank/DDBJ databases">
        <title>Full genome of DAOMC 229536 Phialocephala scopiformis, a fungal endophyte of spruce producing the potent anti-insectan compound rugulosin.</title>
        <authorList>
            <consortium name="DOE Joint Genome Institute"/>
            <person name="Walker A.K."/>
            <person name="Frasz S.L."/>
            <person name="Seifert K.A."/>
            <person name="Miller J.D."/>
            <person name="Mondo S.J."/>
            <person name="Labutti K."/>
            <person name="Lipzen A."/>
            <person name="Dockter R."/>
            <person name="Kennedy M."/>
            <person name="Grigoriev I.V."/>
            <person name="Spatafora J.W."/>
        </authorList>
    </citation>
    <scope>NUCLEOTIDE SEQUENCE [LARGE SCALE GENOMIC DNA]</scope>
    <source>
        <strain evidence="3 4">CBS 120377</strain>
    </source>
</reference>
<evidence type="ECO:0000313" key="3">
    <source>
        <dbReference type="EMBL" id="KUJ20368.1"/>
    </source>
</evidence>
<dbReference type="CDD" id="cd00063">
    <property type="entry name" value="FN3"/>
    <property type="match status" value="2"/>
</dbReference>
<feature type="domain" description="Fibronectin type-III" evidence="2">
    <location>
        <begin position="375"/>
        <end position="466"/>
    </location>
</feature>